<evidence type="ECO:0000313" key="8">
    <source>
        <dbReference type="EMBL" id="CEM18106.1"/>
    </source>
</evidence>
<protein>
    <recommendedName>
        <fullName evidence="3">protein-L-isoaspartate(D-aspartate) O-methyltransferase</fullName>
        <ecNumber evidence="3">2.1.1.77</ecNumber>
    </recommendedName>
</protein>
<evidence type="ECO:0000256" key="4">
    <source>
        <dbReference type="ARBA" id="ARBA00022490"/>
    </source>
</evidence>
<dbReference type="Gene3D" id="3.40.50.150">
    <property type="entry name" value="Vaccinia Virus protein VP39"/>
    <property type="match status" value="1"/>
</dbReference>
<accession>A0A0G4FTE3</accession>
<dbReference type="PhylomeDB" id="A0A0G4FTE3"/>
<comment type="similarity">
    <text evidence="2">Belongs to the methyltransferase superfamily. L-isoaspartyl/D-aspartyl protein methyltransferase family.</text>
</comment>
<keyword evidence="5" id="KW-0489">Methyltransferase</keyword>
<comment type="subcellular location">
    <subcellularLocation>
        <location evidence="1">Cytoplasm</location>
    </subcellularLocation>
</comment>
<dbReference type="NCBIfam" id="TIGR00080">
    <property type="entry name" value="pimt"/>
    <property type="match status" value="1"/>
</dbReference>
<dbReference type="PANTHER" id="PTHR11579:SF0">
    <property type="entry name" value="PROTEIN-L-ISOASPARTATE(D-ASPARTATE) O-METHYLTRANSFERASE"/>
    <property type="match status" value="1"/>
</dbReference>
<evidence type="ECO:0000256" key="2">
    <source>
        <dbReference type="ARBA" id="ARBA00005369"/>
    </source>
</evidence>
<dbReference type="VEuPathDB" id="CryptoDB:Cvel_18674"/>
<dbReference type="Pfam" id="PF01135">
    <property type="entry name" value="PCMT"/>
    <property type="match status" value="1"/>
</dbReference>
<dbReference type="InterPro" id="IPR000682">
    <property type="entry name" value="PCMT"/>
</dbReference>
<evidence type="ECO:0000256" key="3">
    <source>
        <dbReference type="ARBA" id="ARBA00011890"/>
    </source>
</evidence>
<keyword evidence="7" id="KW-0949">S-adenosyl-L-methionine</keyword>
<dbReference type="InterPro" id="IPR029063">
    <property type="entry name" value="SAM-dependent_MTases_sf"/>
</dbReference>
<dbReference type="EC" id="2.1.1.77" evidence="3"/>
<keyword evidence="6" id="KW-0808">Transferase</keyword>
<keyword evidence="4" id="KW-0963">Cytoplasm</keyword>
<evidence type="ECO:0000256" key="6">
    <source>
        <dbReference type="ARBA" id="ARBA00022679"/>
    </source>
</evidence>
<dbReference type="GO" id="GO:0005737">
    <property type="term" value="C:cytoplasm"/>
    <property type="evidence" value="ECO:0007669"/>
    <property type="project" value="UniProtKB-SubCell"/>
</dbReference>
<proteinExistence type="inferred from homology"/>
<dbReference type="GO" id="GO:0032259">
    <property type="term" value="P:methylation"/>
    <property type="evidence" value="ECO:0007669"/>
    <property type="project" value="UniProtKB-KW"/>
</dbReference>
<reference evidence="8" key="1">
    <citation type="submission" date="2014-11" db="EMBL/GenBank/DDBJ databases">
        <authorList>
            <person name="Otto D Thomas"/>
            <person name="Naeem Raeece"/>
        </authorList>
    </citation>
    <scope>NUCLEOTIDE SEQUENCE</scope>
</reference>
<organism evidence="8">
    <name type="scientific">Chromera velia CCMP2878</name>
    <dbReference type="NCBI Taxonomy" id="1169474"/>
    <lineage>
        <taxon>Eukaryota</taxon>
        <taxon>Sar</taxon>
        <taxon>Alveolata</taxon>
        <taxon>Colpodellida</taxon>
        <taxon>Chromeraceae</taxon>
        <taxon>Chromera</taxon>
    </lineage>
</organism>
<dbReference type="PANTHER" id="PTHR11579">
    <property type="entry name" value="PROTEIN-L-ISOASPARTATE O-METHYLTRANSFERASE"/>
    <property type="match status" value="1"/>
</dbReference>
<dbReference type="EMBL" id="CDMZ01000620">
    <property type="protein sequence ID" value="CEM18106.1"/>
    <property type="molecule type" value="Genomic_DNA"/>
</dbReference>
<dbReference type="SUPFAM" id="SSF53335">
    <property type="entry name" value="S-adenosyl-L-methionine-dependent methyltransferases"/>
    <property type="match status" value="1"/>
</dbReference>
<name>A0A0G4FTE3_9ALVE</name>
<gene>
    <name evidence="8" type="ORF">Cvel_18674</name>
</gene>
<evidence type="ECO:0000256" key="5">
    <source>
        <dbReference type="ARBA" id="ARBA00022603"/>
    </source>
</evidence>
<dbReference type="GO" id="GO:0004719">
    <property type="term" value="F:protein-L-isoaspartate (D-aspartate) O-methyltransferase activity"/>
    <property type="evidence" value="ECO:0007669"/>
    <property type="project" value="UniProtKB-EC"/>
</dbReference>
<sequence>MAWRSSGVSHAELVKNLASNGVLSKQRAIDAMMKVDRKHFCKLNPYLDSPQTIGWGQTISAPHMHAFAAEALESRLLPGKRALDVGSGTGYVSAMFAEMVDVQGEGGGTVVGVECVKNLVDVSRENIRSHKASLLQHPNFQIHHTDGWKGWAEAGPYDAIHVGAAAQEIPKALVEQLAPGGLMVLPVGPAGGSQEMMEVTKDKEGNTKVRSLFGVMYVPLVKDPAGVSAGGGQLN</sequence>
<dbReference type="CDD" id="cd02440">
    <property type="entry name" value="AdoMet_MTases"/>
    <property type="match status" value="1"/>
</dbReference>
<evidence type="ECO:0000256" key="7">
    <source>
        <dbReference type="ARBA" id="ARBA00022691"/>
    </source>
</evidence>
<dbReference type="AlphaFoldDB" id="A0A0G4FTE3"/>
<evidence type="ECO:0000256" key="1">
    <source>
        <dbReference type="ARBA" id="ARBA00004496"/>
    </source>
</evidence>